<evidence type="ECO:0000256" key="6">
    <source>
        <dbReference type="PROSITE-ProRule" id="PRU00169"/>
    </source>
</evidence>
<dbReference type="Proteomes" id="UP001314635">
    <property type="component" value="Unassembled WGS sequence"/>
</dbReference>
<dbReference type="InterPro" id="IPR036890">
    <property type="entry name" value="HATPase_C_sf"/>
</dbReference>
<accession>A0ABS5GC43</accession>
<evidence type="ECO:0000256" key="3">
    <source>
        <dbReference type="ARBA" id="ARBA00022553"/>
    </source>
</evidence>
<reference evidence="11" key="1">
    <citation type="journal article" date="2021" name="ISME J.">
        <title>Evolutionary origin and ecological implication of a unique nif island in free-living Bradyrhizobium lineages.</title>
        <authorList>
            <person name="Tao J."/>
        </authorList>
    </citation>
    <scope>NUCLEOTIDE SEQUENCE [LARGE SCALE GENOMIC DNA]</scope>
    <source>
        <strain evidence="11">SZCCT0094</strain>
    </source>
</reference>
<feature type="transmembrane region" description="Helical" evidence="7">
    <location>
        <begin position="98"/>
        <end position="119"/>
    </location>
</feature>
<dbReference type="PROSITE" id="PS50110">
    <property type="entry name" value="RESPONSE_REGULATORY"/>
    <property type="match status" value="1"/>
</dbReference>
<dbReference type="InterPro" id="IPR003661">
    <property type="entry name" value="HisK_dim/P_dom"/>
</dbReference>
<comment type="caution">
    <text evidence="10">The sequence shown here is derived from an EMBL/GenBank/DDBJ whole genome shotgun (WGS) entry which is preliminary data.</text>
</comment>
<comment type="catalytic activity">
    <reaction evidence="1">
        <text>ATP + protein L-histidine = ADP + protein N-phospho-L-histidine.</text>
        <dbReference type="EC" id="2.7.13.3"/>
    </reaction>
</comment>
<dbReference type="SMART" id="SM00387">
    <property type="entry name" value="HATPase_c"/>
    <property type="match status" value="1"/>
</dbReference>
<keyword evidence="7" id="KW-0812">Transmembrane</keyword>
<dbReference type="Pfam" id="PF02518">
    <property type="entry name" value="HATPase_c"/>
    <property type="match status" value="1"/>
</dbReference>
<keyword evidence="7" id="KW-1133">Transmembrane helix</keyword>
<dbReference type="PROSITE" id="PS50109">
    <property type="entry name" value="HIS_KIN"/>
    <property type="match status" value="1"/>
</dbReference>
<dbReference type="InterPro" id="IPR036097">
    <property type="entry name" value="HisK_dim/P_sf"/>
</dbReference>
<gene>
    <name evidence="10" type="ORF">JQ619_24320</name>
</gene>
<dbReference type="Pfam" id="PF00072">
    <property type="entry name" value="Response_reg"/>
    <property type="match status" value="1"/>
</dbReference>
<organism evidence="10 11">
    <name type="scientific">Bradyrhizobium denitrificans</name>
    <dbReference type="NCBI Taxonomy" id="2734912"/>
    <lineage>
        <taxon>Bacteria</taxon>
        <taxon>Pseudomonadati</taxon>
        <taxon>Pseudomonadota</taxon>
        <taxon>Alphaproteobacteria</taxon>
        <taxon>Hyphomicrobiales</taxon>
        <taxon>Nitrobacteraceae</taxon>
        <taxon>Bradyrhizobium</taxon>
    </lineage>
</organism>
<dbReference type="SUPFAM" id="SSF47384">
    <property type="entry name" value="Homodimeric domain of signal transducing histidine kinase"/>
    <property type="match status" value="1"/>
</dbReference>
<dbReference type="CDD" id="cd00156">
    <property type="entry name" value="REC"/>
    <property type="match status" value="1"/>
</dbReference>
<dbReference type="Gene3D" id="1.10.287.130">
    <property type="match status" value="1"/>
</dbReference>
<evidence type="ECO:0000313" key="10">
    <source>
        <dbReference type="EMBL" id="MBR1138897.1"/>
    </source>
</evidence>
<protein>
    <recommendedName>
        <fullName evidence="2">histidine kinase</fullName>
        <ecNumber evidence="2">2.7.13.3</ecNumber>
    </recommendedName>
</protein>
<name>A0ABS5GC43_9BRAD</name>
<evidence type="ECO:0000256" key="1">
    <source>
        <dbReference type="ARBA" id="ARBA00000085"/>
    </source>
</evidence>
<dbReference type="InterPro" id="IPR003594">
    <property type="entry name" value="HATPase_dom"/>
</dbReference>
<evidence type="ECO:0000259" key="9">
    <source>
        <dbReference type="PROSITE" id="PS50110"/>
    </source>
</evidence>
<feature type="transmembrane region" description="Helical" evidence="7">
    <location>
        <begin position="151"/>
        <end position="170"/>
    </location>
</feature>
<keyword evidence="11" id="KW-1185">Reference proteome</keyword>
<dbReference type="Gene3D" id="3.40.50.2300">
    <property type="match status" value="1"/>
</dbReference>
<keyword evidence="3 6" id="KW-0597">Phosphoprotein</keyword>
<sequence length="596" mass="65063">MPAGTASRMRALYRERIHLFFGTRTLPYLGGIRVLQAISTSGAASAGLLVWLLCDLSPVRAAIWTFLVVLTECLITNINDAFRVVCPPDETLWRWGWAKAALFGLNAFAWSLSPLLLHVDGAPASVLLPLTAVIFFVTSATWIVGADYTPSMWIVMVAAIVPAALSFLSFDGELERVAGITLLALLPFVLATGTKAAKKAEAAINIRLDITELLDVKARQAQQIEELFAERTRFFSAASHDLRQPLNAMGLYFELLARSPDQEDRNEIIARLQDCATSLLRQFDAIMGVSATDADIRNASVRAVPVHEIFLSVASTLDLEARRKSLRLRVRPSDLWCSVDPALLERALLNLVGNAIKYTETGAILIGARRRAGAVRIQIVDTGIGIEPRHLNAIFDDFFQVGNPERNRDRGLGIGLAIVRRLCKAMDWQLEVKSVIGRGTSFSLTVPVADAAPASVDTDSMNREISVPDRSDQPGVLVIDDDATTRDSLGRLLTNWGYECAPFEGGAPALRFLGQAAARKRWLVLLDYRLAGTETGLNIADKIIAAHADRTRLVLMTGDIGPEIAEGARQRGVLLLRKPVQPIRLSALLSSDMAAE</sequence>
<dbReference type="EC" id="2.7.13.3" evidence="2"/>
<feature type="domain" description="Response regulatory" evidence="9">
    <location>
        <begin position="475"/>
        <end position="593"/>
    </location>
</feature>
<dbReference type="Gene3D" id="3.30.565.10">
    <property type="entry name" value="Histidine kinase-like ATPase, C-terminal domain"/>
    <property type="match status" value="1"/>
</dbReference>
<evidence type="ECO:0000256" key="4">
    <source>
        <dbReference type="ARBA" id="ARBA00022679"/>
    </source>
</evidence>
<evidence type="ECO:0000256" key="7">
    <source>
        <dbReference type="SAM" id="Phobius"/>
    </source>
</evidence>
<feature type="transmembrane region" description="Helical" evidence="7">
    <location>
        <begin position="177"/>
        <end position="197"/>
    </location>
</feature>
<dbReference type="InterPro" id="IPR004358">
    <property type="entry name" value="Sig_transdc_His_kin-like_C"/>
</dbReference>
<evidence type="ECO:0000256" key="5">
    <source>
        <dbReference type="ARBA" id="ARBA00022777"/>
    </source>
</evidence>
<dbReference type="Pfam" id="PF00512">
    <property type="entry name" value="HisKA"/>
    <property type="match status" value="1"/>
</dbReference>
<dbReference type="SUPFAM" id="SSF52172">
    <property type="entry name" value="CheY-like"/>
    <property type="match status" value="1"/>
</dbReference>
<feature type="transmembrane region" description="Helical" evidence="7">
    <location>
        <begin position="126"/>
        <end position="145"/>
    </location>
</feature>
<dbReference type="InterPro" id="IPR005467">
    <property type="entry name" value="His_kinase_dom"/>
</dbReference>
<dbReference type="PANTHER" id="PTHR43047">
    <property type="entry name" value="TWO-COMPONENT HISTIDINE PROTEIN KINASE"/>
    <property type="match status" value="1"/>
</dbReference>
<keyword evidence="7" id="KW-0472">Membrane</keyword>
<dbReference type="InterPro" id="IPR011006">
    <property type="entry name" value="CheY-like_superfamily"/>
</dbReference>
<feature type="transmembrane region" description="Helical" evidence="7">
    <location>
        <begin position="61"/>
        <end position="78"/>
    </location>
</feature>
<dbReference type="RefSeq" id="WP_172237574.1">
    <property type="nucleotide sequence ID" value="NZ_JABFDP010000016.1"/>
</dbReference>
<keyword evidence="5" id="KW-0418">Kinase</keyword>
<evidence type="ECO:0000256" key="2">
    <source>
        <dbReference type="ARBA" id="ARBA00012438"/>
    </source>
</evidence>
<dbReference type="SMART" id="SM00388">
    <property type="entry name" value="HisKA"/>
    <property type="match status" value="1"/>
</dbReference>
<feature type="modified residue" description="4-aspartylphosphate" evidence="6">
    <location>
        <position position="527"/>
    </location>
</feature>
<keyword evidence="4" id="KW-0808">Transferase</keyword>
<evidence type="ECO:0000313" key="11">
    <source>
        <dbReference type="Proteomes" id="UP001314635"/>
    </source>
</evidence>
<evidence type="ECO:0000259" key="8">
    <source>
        <dbReference type="PROSITE" id="PS50109"/>
    </source>
</evidence>
<dbReference type="SMART" id="SM00448">
    <property type="entry name" value="REC"/>
    <property type="match status" value="1"/>
</dbReference>
<feature type="transmembrane region" description="Helical" evidence="7">
    <location>
        <begin position="34"/>
        <end position="54"/>
    </location>
</feature>
<dbReference type="PRINTS" id="PR00344">
    <property type="entry name" value="BCTRLSENSOR"/>
</dbReference>
<dbReference type="EMBL" id="JAFCLK010000024">
    <property type="protein sequence ID" value="MBR1138897.1"/>
    <property type="molecule type" value="Genomic_DNA"/>
</dbReference>
<dbReference type="CDD" id="cd00082">
    <property type="entry name" value="HisKA"/>
    <property type="match status" value="1"/>
</dbReference>
<feature type="domain" description="Histidine kinase" evidence="8">
    <location>
        <begin position="237"/>
        <end position="450"/>
    </location>
</feature>
<proteinExistence type="predicted"/>
<dbReference type="SUPFAM" id="SSF55874">
    <property type="entry name" value="ATPase domain of HSP90 chaperone/DNA topoisomerase II/histidine kinase"/>
    <property type="match status" value="1"/>
</dbReference>
<dbReference type="InterPro" id="IPR001789">
    <property type="entry name" value="Sig_transdc_resp-reg_receiver"/>
</dbReference>
<dbReference type="PANTHER" id="PTHR43047:SF72">
    <property type="entry name" value="OSMOSENSING HISTIDINE PROTEIN KINASE SLN1"/>
    <property type="match status" value="1"/>
</dbReference>